<name>A0AA41QH02_9MICO</name>
<dbReference type="RefSeq" id="WP_236090280.1">
    <property type="nucleotide sequence ID" value="NZ_JAKGSG010000043.1"/>
</dbReference>
<evidence type="ECO:0000313" key="2">
    <source>
        <dbReference type="EMBL" id="MCF4122481.1"/>
    </source>
</evidence>
<comment type="caution">
    <text evidence="2">The sequence shown here is derived from an EMBL/GenBank/DDBJ whole genome shotgun (WGS) entry which is preliminary data.</text>
</comment>
<gene>
    <name evidence="2" type="ORF">L1785_16000</name>
</gene>
<protein>
    <submittedName>
        <fullName evidence="2">DUF5682 family protein</fullName>
    </submittedName>
</protein>
<evidence type="ECO:0000256" key="1">
    <source>
        <dbReference type="SAM" id="MobiDB-lite"/>
    </source>
</evidence>
<reference evidence="2" key="1">
    <citation type="submission" date="2022-01" db="EMBL/GenBank/DDBJ databases">
        <title>Antribacter sp. nov., isolated from Guizhou of China.</title>
        <authorList>
            <person name="Chengliang C."/>
            <person name="Ya Z."/>
        </authorList>
    </citation>
    <scope>NUCLEOTIDE SEQUENCE</scope>
    <source>
        <strain evidence="2">KLBMP 9083</strain>
    </source>
</reference>
<feature type="compositionally biased region" description="Gly residues" evidence="1">
    <location>
        <begin position="150"/>
        <end position="161"/>
    </location>
</feature>
<dbReference type="InterPro" id="IPR043737">
    <property type="entry name" value="DUF5682"/>
</dbReference>
<keyword evidence="3" id="KW-1185">Reference proteome</keyword>
<dbReference type="EMBL" id="JAKGSG010000043">
    <property type="protein sequence ID" value="MCF4122481.1"/>
    <property type="molecule type" value="Genomic_DNA"/>
</dbReference>
<accession>A0AA41QH02</accession>
<organism evidence="2 3">
    <name type="scientific">Antribacter soli</name>
    <dbReference type="NCBI Taxonomy" id="2910976"/>
    <lineage>
        <taxon>Bacteria</taxon>
        <taxon>Bacillati</taxon>
        <taxon>Actinomycetota</taxon>
        <taxon>Actinomycetes</taxon>
        <taxon>Micrococcales</taxon>
        <taxon>Promicromonosporaceae</taxon>
        <taxon>Antribacter</taxon>
    </lineage>
</organism>
<evidence type="ECO:0000313" key="3">
    <source>
        <dbReference type="Proteomes" id="UP001165405"/>
    </source>
</evidence>
<feature type="compositionally biased region" description="Basic and acidic residues" evidence="1">
    <location>
        <begin position="134"/>
        <end position="149"/>
    </location>
</feature>
<dbReference type="AlphaFoldDB" id="A0AA41QH02"/>
<dbReference type="Proteomes" id="UP001165405">
    <property type="component" value="Unassembled WGS sequence"/>
</dbReference>
<dbReference type="Pfam" id="PF18934">
    <property type="entry name" value="DUF5682"/>
    <property type="match status" value="1"/>
</dbReference>
<proteinExistence type="predicted"/>
<sequence>MTDVTVTSTAPARAAWGAAPERLQRAADAVVRLREEGIVLAPVRHHSPACAVAVRAAIEELRPAAVLIEGPEEYTRLIPDLLDEATRPPIAVLSLGADGLGAGFYPLASFSPEWVALRAGRAAGAELAFVDRPWGERTGEGDAGGRDEGVQGGGEADGGGDPSAVGQGDPFARTLMSERYLAHSRSVADVAQRLGCRDHDEVWDHLFEARPTADLADWRTVFDDVLAWAALARLDYEDTVLAADGSLDREARMSARVTEHAERLAGAGPVLVVTGAFHTLALVEALAGAPEGAPVRDRRPAGGYGPVEVGDPAWPDAWLIRYDHQRLDGLRGYGAGMPSPGWYQRLFAAHESALAAGVLGTTAGDGVTPDNAMSHRAAPAEALAREVLVDVARGAAGRGHAVSLPQVSAAAEQAVRLADLRERPHPARSDVLDAITSCYLQDDGGLGGPGEGDRPLGLAVAEVFGGRALGDVPAGSAQPPLVRDARERVVRAGLTVDDSVPRKARLDARRTPSHRARRQVLALLELLGADFGRRLSGPDHVAGRGLGLLLEEWEYAWTPLVEARLVELSHLGATLDAAAVARLREEEERLASEQQRSADGVARLLAQALVVGLGEHLPRLVALLRSTLDVDRDLASIVAGGQRLLHLWRARAELDAQDHGDDLLGLVDQALATAAYLVADLGRAAPEDEDAAVGTAVALRALVRAAERAADEAASSAPGLDGAEPDPRGAGMPDPRGAGVGPGVQRELARLREDPATAPAVRGGLLALGYVDGEVPDDVLLTQVRGALLAGADPGAAVRFLGGILRAAPDLLLHTPELFDAVDGALRALSGEAFLAVLPDLRRAFTWLRPTETHRLAERAAARAGVRADMVNARVALDESDLAAGLAVERELAAVLGRDGLAHWSGGEA</sequence>
<feature type="region of interest" description="Disordered" evidence="1">
    <location>
        <begin position="134"/>
        <end position="169"/>
    </location>
</feature>
<feature type="region of interest" description="Disordered" evidence="1">
    <location>
        <begin position="712"/>
        <end position="743"/>
    </location>
</feature>